<comment type="caution">
    <text evidence="6">The sequence shown here is derived from an EMBL/GenBank/DDBJ whole genome shotgun (WGS) entry which is preliminary data.</text>
</comment>
<evidence type="ECO:0000256" key="3">
    <source>
        <dbReference type="ARBA" id="ARBA00023004"/>
    </source>
</evidence>
<evidence type="ECO:0000313" key="7">
    <source>
        <dbReference type="Proteomes" id="UP001549320"/>
    </source>
</evidence>
<dbReference type="PIRSF" id="PIRSF028099">
    <property type="entry name" value="DUF1111"/>
    <property type="match status" value="1"/>
</dbReference>
<organism evidence="6 7">
    <name type="scientific">Ottowia thiooxydans</name>
    <dbReference type="NCBI Taxonomy" id="219182"/>
    <lineage>
        <taxon>Bacteria</taxon>
        <taxon>Pseudomonadati</taxon>
        <taxon>Pseudomonadota</taxon>
        <taxon>Betaproteobacteria</taxon>
        <taxon>Burkholderiales</taxon>
        <taxon>Comamonadaceae</taxon>
        <taxon>Ottowia</taxon>
    </lineage>
</organism>
<keyword evidence="2 4" id="KW-0479">Metal-binding</keyword>
<proteinExistence type="predicted"/>
<evidence type="ECO:0000256" key="2">
    <source>
        <dbReference type="ARBA" id="ARBA00022723"/>
    </source>
</evidence>
<evidence type="ECO:0000313" key="6">
    <source>
        <dbReference type="EMBL" id="MET4578658.1"/>
    </source>
</evidence>
<dbReference type="InterPro" id="IPR036909">
    <property type="entry name" value="Cyt_c-like_dom_sf"/>
</dbReference>
<evidence type="ECO:0000259" key="5">
    <source>
        <dbReference type="PROSITE" id="PS51007"/>
    </source>
</evidence>
<evidence type="ECO:0000256" key="1">
    <source>
        <dbReference type="ARBA" id="ARBA00022617"/>
    </source>
</evidence>
<dbReference type="PANTHER" id="PTHR30600">
    <property type="entry name" value="CYTOCHROME C PEROXIDASE-RELATED"/>
    <property type="match status" value="1"/>
</dbReference>
<gene>
    <name evidence="6" type="ORF">ABIE13_003774</name>
</gene>
<dbReference type="PANTHER" id="PTHR30600:SF4">
    <property type="entry name" value="CYTOCHROME C DOMAIN-CONTAINING PROTEIN"/>
    <property type="match status" value="1"/>
</dbReference>
<accession>A0ABV2QCN7</accession>
<protein>
    <submittedName>
        <fullName evidence="6">CxxC motif-containing protein (DUF1111 family)</fullName>
    </submittedName>
</protein>
<dbReference type="Gene3D" id="1.10.760.10">
    <property type="entry name" value="Cytochrome c-like domain"/>
    <property type="match status" value="1"/>
</dbReference>
<dbReference type="InterPro" id="IPR051395">
    <property type="entry name" value="Cytochrome_c_Peroxidase/MauG"/>
</dbReference>
<dbReference type="SUPFAM" id="SSF46626">
    <property type="entry name" value="Cytochrome c"/>
    <property type="match status" value="1"/>
</dbReference>
<dbReference type="RefSeq" id="WP_354446075.1">
    <property type="nucleotide sequence ID" value="NZ_JBEPSH010000007.1"/>
</dbReference>
<reference evidence="6 7" key="1">
    <citation type="submission" date="2024-06" db="EMBL/GenBank/DDBJ databases">
        <title>Sorghum-associated microbial communities from plants grown in Nebraska, USA.</title>
        <authorList>
            <person name="Schachtman D."/>
        </authorList>
    </citation>
    <scope>NUCLEOTIDE SEQUENCE [LARGE SCALE GENOMIC DNA]</scope>
    <source>
        <strain evidence="6 7">2709</strain>
    </source>
</reference>
<keyword evidence="7" id="KW-1185">Reference proteome</keyword>
<dbReference type="EMBL" id="JBEPSH010000007">
    <property type="protein sequence ID" value="MET4578658.1"/>
    <property type="molecule type" value="Genomic_DNA"/>
</dbReference>
<keyword evidence="3 4" id="KW-0408">Iron</keyword>
<dbReference type="InterPro" id="IPR009056">
    <property type="entry name" value="Cyt_c-like_dom"/>
</dbReference>
<dbReference type="Pfam" id="PF06537">
    <property type="entry name" value="DHOR"/>
    <property type="match status" value="1"/>
</dbReference>
<dbReference type="Proteomes" id="UP001549320">
    <property type="component" value="Unassembled WGS sequence"/>
</dbReference>
<evidence type="ECO:0000256" key="4">
    <source>
        <dbReference type="PROSITE-ProRule" id="PRU00433"/>
    </source>
</evidence>
<dbReference type="PROSITE" id="PS51007">
    <property type="entry name" value="CYTC"/>
    <property type="match status" value="1"/>
</dbReference>
<keyword evidence="1 4" id="KW-0349">Heme</keyword>
<sequence length="522" mass="55924">MTGLKNADSEKTSRNRAWTSRQGWSVAAVSASLCAVVATALLLPFGADAEQTTQSDAARAASDPSELVGGKTTVFATGKNAFSFPFANLSDQERTRFVIGNSFFKRNWVEAPASTRVRDGLGPHFIARSCAGCHVLDGRGEPPDYSRTLGPEPDATVALLMRLSVPGKADPRVGVVPEPTYGDQFGNAAVQGVKPEGIVRIHQEPLRGRFADGTSYELIKPIYKLTDLAYGPMAKDVMISPRIAPQVIGVGLIEAIPEADILANVRAQAALPGPIKGQVNRVWDAFGQRETIGRFGWKANAPSVAHQTAHAFLGDIGITSSVAPNEACTSAQADCLAAPHGGGSAKGLTAKQASAKSPEIDGKTLHDVIFYQSTIAPPARRNVNDPVVKQGQKLFANAQCVVCHKPSYVTREGPFPHLTAKSISGERIWPYTDLLLHDMGKDLADGRPDFEASGQQWRTPPLWGIGLLKDVNGHQRLLHDGRARGVLEAILWHGGEAEDAKQSVLKMSAKERQALVKFVESL</sequence>
<dbReference type="InterPro" id="IPR010538">
    <property type="entry name" value="DHOR"/>
</dbReference>
<name>A0ABV2QCN7_9BURK</name>
<feature type="domain" description="Cytochrome c" evidence="5">
    <location>
        <begin position="386"/>
        <end position="522"/>
    </location>
</feature>